<proteinExistence type="predicted"/>
<feature type="transmembrane region" description="Helical" evidence="1">
    <location>
        <begin position="133"/>
        <end position="152"/>
    </location>
</feature>
<feature type="transmembrane region" description="Helical" evidence="1">
    <location>
        <begin position="108"/>
        <end position="127"/>
    </location>
</feature>
<feature type="transmembrane region" description="Helical" evidence="1">
    <location>
        <begin position="58"/>
        <end position="87"/>
    </location>
</feature>
<protein>
    <submittedName>
        <fullName evidence="2">Glucan phosphoethanolaminetransferase (Alkaline phosphatase superfamily)</fullName>
    </submittedName>
</protein>
<keyword evidence="3" id="KW-1185">Reference proteome</keyword>
<keyword evidence="1" id="KW-0472">Membrane</keyword>
<sequence>MSIFKQLMTNLTHPKKASMFRFQRIGKTISYTFLLALAATVFLAPADIKQLFSQNPALSFIFIPIFFIFYYAIASFAFFIGVSMLAFMGLLLKELLHKRLNYQQTWSLSANAITWPALVFSIGQIFYTLPEIMIFPFILFSLIMLFVMIYAVPGSKSAPNKSSGRFL</sequence>
<reference evidence="2 3" key="1">
    <citation type="submission" date="2021-01" db="EMBL/GenBank/DDBJ databases">
        <title>Genomic Encyclopedia of Type Strains, Phase IV (KMG-IV): sequencing the most valuable type-strain genomes for metagenomic binning, comparative biology and taxonomic classification.</title>
        <authorList>
            <person name="Goeker M."/>
        </authorList>
    </citation>
    <scope>NUCLEOTIDE SEQUENCE [LARGE SCALE GENOMIC DNA]</scope>
    <source>
        <strain evidence="2 3">DSM 28236</strain>
    </source>
</reference>
<evidence type="ECO:0000313" key="2">
    <source>
        <dbReference type="EMBL" id="MBM7645771.1"/>
    </source>
</evidence>
<comment type="caution">
    <text evidence="2">The sequence shown here is derived from an EMBL/GenBank/DDBJ whole genome shotgun (WGS) entry which is preliminary data.</text>
</comment>
<gene>
    <name evidence="2" type="ORF">JOD45_001990</name>
</gene>
<dbReference type="EMBL" id="JAFBER010000012">
    <property type="protein sequence ID" value="MBM7645771.1"/>
    <property type="molecule type" value="Genomic_DNA"/>
</dbReference>
<organism evidence="2 3">
    <name type="scientific">Scopulibacillus daqui</name>
    <dbReference type="NCBI Taxonomy" id="1469162"/>
    <lineage>
        <taxon>Bacteria</taxon>
        <taxon>Bacillati</taxon>
        <taxon>Bacillota</taxon>
        <taxon>Bacilli</taxon>
        <taxon>Bacillales</taxon>
        <taxon>Sporolactobacillaceae</taxon>
        <taxon>Scopulibacillus</taxon>
    </lineage>
</organism>
<dbReference type="RefSeq" id="WP_205003695.1">
    <property type="nucleotide sequence ID" value="NZ_JAFBER010000012.1"/>
</dbReference>
<dbReference type="InterPro" id="IPR009574">
    <property type="entry name" value="DUF1189"/>
</dbReference>
<evidence type="ECO:0000313" key="3">
    <source>
        <dbReference type="Proteomes" id="UP000808914"/>
    </source>
</evidence>
<keyword evidence="1" id="KW-1133">Transmembrane helix</keyword>
<dbReference type="Proteomes" id="UP000808914">
    <property type="component" value="Unassembled WGS sequence"/>
</dbReference>
<accession>A0ABS2Q0W2</accession>
<keyword evidence="1" id="KW-0812">Transmembrane</keyword>
<evidence type="ECO:0000256" key="1">
    <source>
        <dbReference type="SAM" id="Phobius"/>
    </source>
</evidence>
<name>A0ABS2Q0W2_9BACL</name>
<dbReference type="Pfam" id="PF06691">
    <property type="entry name" value="DUF1189"/>
    <property type="match status" value="1"/>
</dbReference>